<proteinExistence type="predicted"/>
<dbReference type="GO" id="GO:0006338">
    <property type="term" value="P:chromatin remodeling"/>
    <property type="evidence" value="ECO:0007669"/>
    <property type="project" value="InterPro"/>
</dbReference>
<dbReference type="GO" id="GO:0006357">
    <property type="term" value="P:regulation of transcription by RNA polymerase II"/>
    <property type="evidence" value="ECO:0007669"/>
    <property type="project" value="TreeGrafter"/>
</dbReference>
<dbReference type="PANTHER" id="PTHR12656">
    <property type="entry name" value="BRG-1 ASSOCIATED FACTOR 250 BAF250"/>
    <property type="match status" value="1"/>
</dbReference>
<dbReference type="Gene3D" id="1.25.10.10">
    <property type="entry name" value="Leucine-rich Repeat Variant"/>
    <property type="match status" value="1"/>
</dbReference>
<dbReference type="Pfam" id="PF12031">
    <property type="entry name" value="BAF250_C"/>
    <property type="match status" value="1"/>
</dbReference>
<dbReference type="STRING" id="51511.ENSCSAVP00000016570"/>
<evidence type="ECO:0000259" key="3">
    <source>
        <dbReference type="Pfam" id="PF12031"/>
    </source>
</evidence>
<keyword evidence="5" id="KW-1185">Reference proteome</keyword>
<sequence>MAMLEACLHWSVCPSSEAADPFSSSRSRRSVSPQRLALEILTKLSIKDQNVDLILATRPFSRIEKLFAYLVNLICDRKDQMLREFAVVLLANLAGGDYVAARAIALHKGAISGLISFLEECEETGMSHRRMFPAVQQTVNFGTIEFMMVKCATTLLCLARLDDNRSSFVKFQLRLLSLSMSQLLDQKVVGIMSSVLYELSHDSS</sequence>
<reference evidence="4" key="2">
    <citation type="submission" date="2025-08" db="UniProtKB">
        <authorList>
            <consortium name="Ensembl"/>
        </authorList>
    </citation>
    <scope>IDENTIFICATION</scope>
</reference>
<dbReference type="InParanoid" id="H2ZG54"/>
<organism evidence="4 5">
    <name type="scientific">Ciona savignyi</name>
    <name type="common">Pacific transparent sea squirt</name>
    <dbReference type="NCBI Taxonomy" id="51511"/>
    <lineage>
        <taxon>Eukaryota</taxon>
        <taxon>Metazoa</taxon>
        <taxon>Chordata</taxon>
        <taxon>Tunicata</taxon>
        <taxon>Ascidiacea</taxon>
        <taxon>Phlebobranchia</taxon>
        <taxon>Cionidae</taxon>
        <taxon>Ciona</taxon>
    </lineage>
</organism>
<keyword evidence="2" id="KW-0539">Nucleus</keyword>
<dbReference type="AlphaFoldDB" id="H2ZG54"/>
<evidence type="ECO:0000256" key="2">
    <source>
        <dbReference type="ARBA" id="ARBA00023242"/>
    </source>
</evidence>
<dbReference type="GO" id="GO:0005654">
    <property type="term" value="C:nucleoplasm"/>
    <property type="evidence" value="ECO:0007669"/>
    <property type="project" value="TreeGrafter"/>
</dbReference>
<dbReference type="InterPro" id="IPR033388">
    <property type="entry name" value="BAF250_C"/>
</dbReference>
<reference evidence="5" key="1">
    <citation type="submission" date="2003-08" db="EMBL/GenBank/DDBJ databases">
        <authorList>
            <person name="Birren B."/>
            <person name="Nusbaum C."/>
            <person name="Abebe A."/>
            <person name="Abouelleil A."/>
            <person name="Adekoya E."/>
            <person name="Ait-zahra M."/>
            <person name="Allen N."/>
            <person name="Allen T."/>
            <person name="An P."/>
            <person name="Anderson M."/>
            <person name="Anderson S."/>
            <person name="Arachchi H."/>
            <person name="Armbruster J."/>
            <person name="Bachantsang P."/>
            <person name="Baldwin J."/>
            <person name="Barry A."/>
            <person name="Bayul T."/>
            <person name="Blitshsteyn B."/>
            <person name="Bloom T."/>
            <person name="Blye J."/>
            <person name="Boguslavskiy L."/>
            <person name="Borowsky M."/>
            <person name="Boukhgalter B."/>
            <person name="Brunache A."/>
            <person name="Butler J."/>
            <person name="Calixte N."/>
            <person name="Calvo S."/>
            <person name="Camarata J."/>
            <person name="Campo K."/>
            <person name="Chang J."/>
            <person name="Cheshatsang Y."/>
            <person name="Citroen M."/>
            <person name="Collymore A."/>
            <person name="Considine T."/>
            <person name="Cook A."/>
            <person name="Cooke P."/>
            <person name="Corum B."/>
            <person name="Cuomo C."/>
            <person name="David R."/>
            <person name="Dawoe T."/>
            <person name="Degray S."/>
            <person name="Dodge S."/>
            <person name="Dooley K."/>
            <person name="Dorje P."/>
            <person name="Dorjee K."/>
            <person name="Dorris L."/>
            <person name="Duffey N."/>
            <person name="Dupes A."/>
            <person name="Elkins T."/>
            <person name="Engels R."/>
            <person name="Erickson J."/>
            <person name="Farina A."/>
            <person name="Faro S."/>
            <person name="Ferreira P."/>
            <person name="Fischer H."/>
            <person name="Fitzgerald M."/>
            <person name="Foley K."/>
            <person name="Gage D."/>
            <person name="Galagan J."/>
            <person name="Gearin G."/>
            <person name="Gnerre S."/>
            <person name="Gnirke A."/>
            <person name="Goyette A."/>
            <person name="Graham J."/>
            <person name="Grandbois E."/>
            <person name="Gyaltsen K."/>
            <person name="Hafez N."/>
            <person name="Hagopian D."/>
            <person name="Hagos B."/>
            <person name="Hall J."/>
            <person name="Hatcher B."/>
            <person name="Heller A."/>
            <person name="Higgins H."/>
            <person name="Honan T."/>
            <person name="Horn A."/>
            <person name="Houde N."/>
            <person name="Hughes L."/>
            <person name="Hulme W."/>
            <person name="Husby E."/>
            <person name="Iliev I."/>
            <person name="Jaffe D."/>
            <person name="Jones C."/>
            <person name="Kamal M."/>
            <person name="Kamat A."/>
            <person name="Kamvysselis M."/>
            <person name="Karlsson E."/>
            <person name="Kells C."/>
            <person name="Kieu A."/>
            <person name="Kisner P."/>
            <person name="Kodira C."/>
            <person name="Kulbokas E."/>
            <person name="Labutti K."/>
            <person name="Lama D."/>
            <person name="Landers T."/>
            <person name="Leger J."/>
            <person name="Levine S."/>
            <person name="Lewis D."/>
            <person name="Lewis T."/>
            <person name="Lindblad-toh K."/>
            <person name="Liu X."/>
            <person name="Lokyitsang T."/>
            <person name="Lokyitsang Y."/>
            <person name="Lucien O."/>
            <person name="Lui A."/>
            <person name="Ma L.J."/>
            <person name="Mabbitt R."/>
            <person name="Macdonald J."/>
            <person name="Maclean C."/>
            <person name="Major J."/>
            <person name="Manning J."/>
            <person name="Marabella R."/>
            <person name="Maru K."/>
            <person name="Matthews C."/>
            <person name="Mauceli E."/>
            <person name="Mccarthy M."/>
            <person name="Mcdonough S."/>
            <person name="Mcghee T."/>
            <person name="Meldrim J."/>
            <person name="Meneus L."/>
            <person name="Mesirov J."/>
            <person name="Mihalev A."/>
            <person name="Mihova T."/>
            <person name="Mikkelsen T."/>
            <person name="Mlenga V."/>
            <person name="Moru K."/>
            <person name="Mozes J."/>
            <person name="Mulrain L."/>
            <person name="Munson G."/>
            <person name="Naylor J."/>
            <person name="Newes C."/>
            <person name="Nguyen C."/>
            <person name="Nguyen N."/>
            <person name="Nguyen T."/>
            <person name="Nicol R."/>
            <person name="Nielsen C."/>
            <person name="Nizzari M."/>
            <person name="Norbu C."/>
            <person name="Norbu N."/>
            <person name="O'donnell P."/>
            <person name="Okoawo O."/>
            <person name="O'leary S."/>
            <person name="Omotosho B."/>
            <person name="O'neill K."/>
            <person name="Osman S."/>
            <person name="Parker S."/>
            <person name="Perrin D."/>
            <person name="Phunkhang P."/>
            <person name="Piqani B."/>
            <person name="Purcell S."/>
            <person name="Rachupka T."/>
            <person name="Ramasamy U."/>
            <person name="Rameau R."/>
            <person name="Ray V."/>
            <person name="Raymond C."/>
            <person name="Retta R."/>
            <person name="Richardson S."/>
            <person name="Rise C."/>
            <person name="Rodriguez J."/>
            <person name="Rogers J."/>
            <person name="Rogov P."/>
            <person name="Rutman M."/>
            <person name="Schupbach R."/>
            <person name="Seaman C."/>
            <person name="Settipalli S."/>
            <person name="Sharpe T."/>
            <person name="Sheridan J."/>
            <person name="Sherpa N."/>
            <person name="Shi J."/>
            <person name="Smirnov S."/>
            <person name="Smith C."/>
            <person name="Sougnez C."/>
            <person name="Spencer B."/>
            <person name="Stalker J."/>
            <person name="Stange-thomann N."/>
            <person name="Stavropoulos S."/>
            <person name="Stetson K."/>
            <person name="Stone C."/>
            <person name="Stone S."/>
            <person name="Stubbs M."/>
            <person name="Talamas J."/>
            <person name="Tchuinga P."/>
            <person name="Tenzing P."/>
            <person name="Tesfaye S."/>
            <person name="Theodore J."/>
            <person name="Thoulutsang Y."/>
            <person name="Topham K."/>
            <person name="Towey S."/>
            <person name="Tsamla T."/>
            <person name="Tsomo N."/>
            <person name="Vallee D."/>
            <person name="Vassiliev H."/>
            <person name="Venkataraman V."/>
            <person name="Vinson J."/>
            <person name="Vo A."/>
            <person name="Wade C."/>
            <person name="Wang S."/>
            <person name="Wangchuk T."/>
            <person name="Wangdi T."/>
            <person name="Whittaker C."/>
            <person name="Wilkinson J."/>
            <person name="Wu Y."/>
            <person name="Wyman D."/>
            <person name="Yadav S."/>
            <person name="Yang S."/>
            <person name="Yang X."/>
            <person name="Yeager S."/>
            <person name="Yee E."/>
            <person name="Young G."/>
            <person name="Zainoun J."/>
            <person name="Zembeck L."/>
            <person name="Zimmer A."/>
            <person name="Zody M."/>
            <person name="Lander E."/>
        </authorList>
    </citation>
    <scope>NUCLEOTIDE SEQUENCE [LARGE SCALE GENOMIC DNA]</scope>
</reference>
<dbReference type="GO" id="GO:0071565">
    <property type="term" value="C:nBAF complex"/>
    <property type="evidence" value="ECO:0007669"/>
    <property type="project" value="TreeGrafter"/>
</dbReference>
<dbReference type="InterPro" id="IPR011989">
    <property type="entry name" value="ARM-like"/>
</dbReference>
<evidence type="ECO:0000256" key="1">
    <source>
        <dbReference type="ARBA" id="ARBA00004123"/>
    </source>
</evidence>
<evidence type="ECO:0000313" key="4">
    <source>
        <dbReference type="Ensembl" id="ENSCSAVP00000016570.1"/>
    </source>
</evidence>
<dbReference type="GO" id="GO:0031491">
    <property type="term" value="F:nucleosome binding"/>
    <property type="evidence" value="ECO:0007669"/>
    <property type="project" value="TreeGrafter"/>
</dbReference>
<dbReference type="PANTHER" id="PTHR12656:SF5">
    <property type="entry name" value="TRITHORAX GROUP PROTEIN OSA"/>
    <property type="match status" value="1"/>
</dbReference>
<dbReference type="GO" id="GO:0016514">
    <property type="term" value="C:SWI/SNF complex"/>
    <property type="evidence" value="ECO:0007669"/>
    <property type="project" value="InterPro"/>
</dbReference>
<reference evidence="4" key="3">
    <citation type="submission" date="2025-09" db="UniProtKB">
        <authorList>
            <consortium name="Ensembl"/>
        </authorList>
    </citation>
    <scope>IDENTIFICATION</scope>
</reference>
<comment type="subcellular location">
    <subcellularLocation>
        <location evidence="1">Nucleus</location>
    </subcellularLocation>
</comment>
<dbReference type="InterPro" id="IPR021906">
    <property type="entry name" value="BAF250/Osa"/>
</dbReference>
<protein>
    <recommendedName>
        <fullName evidence="3">SWI/SNF-like complex subunit BAF250 C-terminal domain-containing protein</fullName>
    </recommendedName>
</protein>
<name>H2ZG54_CIOSA</name>
<dbReference type="OMA" id="NAPCELT"/>
<dbReference type="InterPro" id="IPR016024">
    <property type="entry name" value="ARM-type_fold"/>
</dbReference>
<dbReference type="GO" id="GO:0035060">
    <property type="term" value="C:brahma complex"/>
    <property type="evidence" value="ECO:0007669"/>
    <property type="project" value="InterPro"/>
</dbReference>
<dbReference type="SUPFAM" id="SSF48371">
    <property type="entry name" value="ARM repeat"/>
    <property type="match status" value="1"/>
</dbReference>
<feature type="domain" description="SWI/SNF-like complex subunit BAF250 C-terminal" evidence="3">
    <location>
        <begin position="2"/>
        <end position="125"/>
    </location>
</feature>
<dbReference type="GeneTree" id="ENSGT00940000169092"/>
<dbReference type="HOGENOM" id="CLU_1342859_0_0_1"/>
<dbReference type="Ensembl" id="ENSCSAVT00000016751.1">
    <property type="protein sequence ID" value="ENSCSAVP00000016570.1"/>
    <property type="gene ID" value="ENSCSAVG00000009746.1"/>
</dbReference>
<dbReference type="Proteomes" id="UP000007875">
    <property type="component" value="Unassembled WGS sequence"/>
</dbReference>
<dbReference type="eggNOG" id="KOG2510">
    <property type="taxonomic scope" value="Eukaryota"/>
</dbReference>
<dbReference type="GO" id="GO:0045893">
    <property type="term" value="P:positive regulation of DNA-templated transcription"/>
    <property type="evidence" value="ECO:0007669"/>
    <property type="project" value="TreeGrafter"/>
</dbReference>
<accession>H2ZG54</accession>
<evidence type="ECO:0000313" key="5">
    <source>
        <dbReference type="Proteomes" id="UP000007875"/>
    </source>
</evidence>